<protein>
    <submittedName>
        <fullName evidence="1">Uncharacterized protein</fullName>
    </submittedName>
</protein>
<sequence>MKRLTGVIFDMDGVIVDSEPIHYLCDTKTLEDYGVEVDFDEMQRYIGVGNEAMWSDLIKRHQIKATVEELTKRQDYYKKELFGKDSIVAVRGIESLIKKLHKKDIKIALASSSPKYFIESILKSLDLINYFGALVSGDEVTRSKPEPDIYLKAAELIGISPVECMAIEDAAAGVIAAKAAGMYTIGYKNPNSGNQDLSPADLIVESIWEVENRLKAILID</sequence>
<dbReference type="InterPro" id="IPR023198">
    <property type="entry name" value="PGP-like_dom2"/>
</dbReference>
<accession>A0A1M4YLK5</accession>
<organism evidence="1 2">
    <name type="scientific">Alkalibacter saccharofermentans DSM 14828</name>
    <dbReference type="NCBI Taxonomy" id="1120975"/>
    <lineage>
        <taxon>Bacteria</taxon>
        <taxon>Bacillati</taxon>
        <taxon>Bacillota</taxon>
        <taxon>Clostridia</taxon>
        <taxon>Eubacteriales</taxon>
        <taxon>Eubacteriaceae</taxon>
        <taxon>Alkalibacter</taxon>
    </lineage>
</organism>
<dbReference type="InterPro" id="IPR036412">
    <property type="entry name" value="HAD-like_sf"/>
</dbReference>
<keyword evidence="2" id="KW-1185">Reference proteome</keyword>
<dbReference type="PANTHER" id="PTHR18901:SF38">
    <property type="entry name" value="PSEUDOURIDINE-5'-PHOSPHATASE"/>
    <property type="match status" value="1"/>
</dbReference>
<dbReference type="NCBIfam" id="TIGR01509">
    <property type="entry name" value="HAD-SF-IA-v3"/>
    <property type="match status" value="1"/>
</dbReference>
<dbReference type="SFLD" id="SFLDS00003">
    <property type="entry name" value="Haloacid_Dehalogenase"/>
    <property type="match status" value="1"/>
</dbReference>
<dbReference type="InterPro" id="IPR006439">
    <property type="entry name" value="HAD-SF_hydro_IA"/>
</dbReference>
<dbReference type="InterPro" id="IPR041492">
    <property type="entry name" value="HAD_2"/>
</dbReference>
<dbReference type="NCBIfam" id="TIGR01549">
    <property type="entry name" value="HAD-SF-IA-v1"/>
    <property type="match status" value="1"/>
</dbReference>
<dbReference type="Proteomes" id="UP000184251">
    <property type="component" value="Unassembled WGS sequence"/>
</dbReference>
<dbReference type="Gene3D" id="3.40.50.1000">
    <property type="entry name" value="HAD superfamily/HAD-like"/>
    <property type="match status" value="1"/>
</dbReference>
<dbReference type="PANTHER" id="PTHR18901">
    <property type="entry name" value="2-DEOXYGLUCOSE-6-PHOSPHATE PHOSPHATASE 2"/>
    <property type="match status" value="1"/>
</dbReference>
<name>A0A1M4YLK5_9FIRM</name>
<dbReference type="SFLD" id="SFLDG01129">
    <property type="entry name" value="C1.5:_HAD__Beta-PGM__Phosphata"/>
    <property type="match status" value="1"/>
</dbReference>
<dbReference type="AlphaFoldDB" id="A0A1M4YLK5"/>
<gene>
    <name evidence="1" type="ORF">SAMN02746064_01804</name>
</gene>
<proteinExistence type="predicted"/>
<dbReference type="RefSeq" id="WP_242945460.1">
    <property type="nucleotide sequence ID" value="NZ_FQTU01000013.1"/>
</dbReference>
<dbReference type="InterPro" id="IPR023214">
    <property type="entry name" value="HAD_sf"/>
</dbReference>
<evidence type="ECO:0000313" key="1">
    <source>
        <dbReference type="EMBL" id="SHF06631.1"/>
    </source>
</evidence>
<reference evidence="1 2" key="1">
    <citation type="submission" date="2016-11" db="EMBL/GenBank/DDBJ databases">
        <authorList>
            <person name="Jaros S."/>
            <person name="Januszkiewicz K."/>
            <person name="Wedrychowicz H."/>
        </authorList>
    </citation>
    <scope>NUCLEOTIDE SEQUENCE [LARGE SCALE GENOMIC DNA]</scope>
    <source>
        <strain evidence="1 2">DSM 14828</strain>
    </source>
</reference>
<dbReference type="STRING" id="1120975.SAMN02746064_01804"/>
<dbReference type="Gene3D" id="1.10.150.240">
    <property type="entry name" value="Putative phosphatase, domain 2"/>
    <property type="match status" value="1"/>
</dbReference>
<dbReference type="EMBL" id="FQTU01000013">
    <property type="protein sequence ID" value="SHF06631.1"/>
    <property type="molecule type" value="Genomic_DNA"/>
</dbReference>
<evidence type="ECO:0000313" key="2">
    <source>
        <dbReference type="Proteomes" id="UP000184251"/>
    </source>
</evidence>
<dbReference type="Pfam" id="PF13419">
    <property type="entry name" value="HAD_2"/>
    <property type="match status" value="1"/>
</dbReference>
<dbReference type="SFLD" id="SFLDG01135">
    <property type="entry name" value="C1.5.6:_HAD__Beta-PGM__Phospha"/>
    <property type="match status" value="1"/>
</dbReference>
<dbReference type="PRINTS" id="PR00413">
    <property type="entry name" value="HADHALOGNASE"/>
</dbReference>
<dbReference type="SUPFAM" id="SSF56784">
    <property type="entry name" value="HAD-like"/>
    <property type="match status" value="1"/>
</dbReference>